<reference evidence="1" key="1">
    <citation type="submission" date="2019-04" db="EMBL/GenBank/DDBJ databases">
        <title>Microbes associate with the intestines of laboratory mice.</title>
        <authorList>
            <person name="Navarre W."/>
            <person name="Wong E."/>
            <person name="Huang K."/>
            <person name="Tropini C."/>
            <person name="Ng K."/>
            <person name="Yu B."/>
        </authorList>
    </citation>
    <scope>NUCLEOTIDE SEQUENCE</scope>
    <source>
        <strain evidence="1">NM04_E33</strain>
    </source>
</reference>
<name>A0AC61RCT5_9BACT</name>
<accession>A0AC61RCT5</accession>
<evidence type="ECO:0000313" key="1">
    <source>
        <dbReference type="EMBL" id="TGY78355.1"/>
    </source>
</evidence>
<gene>
    <name evidence="1" type="ORF">E5331_10765</name>
</gene>
<dbReference type="Proteomes" id="UP000306319">
    <property type="component" value="Unassembled WGS sequence"/>
</dbReference>
<dbReference type="EMBL" id="SRYB01000014">
    <property type="protein sequence ID" value="TGY78355.1"/>
    <property type="molecule type" value="Genomic_DNA"/>
</dbReference>
<protein>
    <submittedName>
        <fullName evidence="1">Uncharacterized protein</fullName>
    </submittedName>
</protein>
<sequence>MSASKELFCILIKEGQEIIEGVEMYDRPFDFEPKGRYVLVGVRQAGKSYMLYKRVDCCVNCERIRKICSGCLCNVLIR</sequence>
<proteinExistence type="predicted"/>
<keyword evidence="2" id="KW-1185">Reference proteome</keyword>
<organism evidence="1 2">
    <name type="scientific">Lepagella muris</name>
    <dbReference type="NCBI Taxonomy" id="3032870"/>
    <lineage>
        <taxon>Bacteria</taxon>
        <taxon>Pseudomonadati</taxon>
        <taxon>Bacteroidota</taxon>
        <taxon>Bacteroidia</taxon>
        <taxon>Bacteroidales</taxon>
        <taxon>Muribaculaceae</taxon>
        <taxon>Lepagella</taxon>
    </lineage>
</organism>
<comment type="caution">
    <text evidence="1">The sequence shown here is derived from an EMBL/GenBank/DDBJ whole genome shotgun (WGS) entry which is preliminary data.</text>
</comment>
<evidence type="ECO:0000313" key="2">
    <source>
        <dbReference type="Proteomes" id="UP000306319"/>
    </source>
</evidence>